<comment type="caution">
    <text evidence="3">The sequence shown here is derived from an EMBL/GenBank/DDBJ whole genome shotgun (WGS) entry which is preliminary data.</text>
</comment>
<reference evidence="3" key="1">
    <citation type="submission" date="2022-03" db="EMBL/GenBank/DDBJ databases">
        <authorList>
            <person name="Woo C.Y."/>
        </authorList>
    </citation>
    <scope>NUCLEOTIDE SEQUENCE</scope>
    <source>
        <strain evidence="3">CYS-02</strain>
    </source>
</reference>
<gene>
    <name evidence="3" type="ORF">MMF98_12130</name>
</gene>
<dbReference type="Gene3D" id="3.40.50.1820">
    <property type="entry name" value="alpha/beta hydrolase"/>
    <property type="match status" value="1"/>
</dbReference>
<dbReference type="Proteomes" id="UP001139447">
    <property type="component" value="Unassembled WGS sequence"/>
</dbReference>
<keyword evidence="4" id="KW-1185">Reference proteome</keyword>
<sequence>MPQLNFVKQGKGSTVVLSHSMGCDLGMWDEVAALLQPRHTVLRYDHRGHGRSEVVPGPCTMEALADDAAALIEQHARGPVTFVGLGMGGMVGQQIAVRYPHLIKSLVLANSASRFGEAASAALLARARGALTLGMAALADEALANWFTPGFLAEPGPAAARVAAARAAFIATDAQAYVASCEALLQADFRRSNPLIACPALVIAGAQDSNISIEMTDTLCRTISGAQLRIIDTGRLSAVERPTDFANLVIEFLNSL</sequence>
<dbReference type="AlphaFoldDB" id="A0A9X2AN15"/>
<dbReference type="PANTHER" id="PTHR43798:SF31">
    <property type="entry name" value="AB HYDROLASE SUPERFAMILY PROTEIN YCLE"/>
    <property type="match status" value="1"/>
</dbReference>
<dbReference type="GO" id="GO:0016787">
    <property type="term" value="F:hydrolase activity"/>
    <property type="evidence" value="ECO:0007669"/>
    <property type="project" value="UniProtKB-KW"/>
</dbReference>
<organism evidence="3 4">
    <name type="scientific">Variovorax terrae</name>
    <dbReference type="NCBI Taxonomy" id="2923278"/>
    <lineage>
        <taxon>Bacteria</taxon>
        <taxon>Pseudomonadati</taxon>
        <taxon>Pseudomonadota</taxon>
        <taxon>Betaproteobacteria</taxon>
        <taxon>Burkholderiales</taxon>
        <taxon>Comamonadaceae</taxon>
        <taxon>Variovorax</taxon>
    </lineage>
</organism>
<feature type="domain" description="AB hydrolase-1" evidence="2">
    <location>
        <begin position="14"/>
        <end position="241"/>
    </location>
</feature>
<dbReference type="SUPFAM" id="SSF53474">
    <property type="entry name" value="alpha/beta-Hydrolases"/>
    <property type="match status" value="1"/>
</dbReference>
<dbReference type="InterPro" id="IPR029058">
    <property type="entry name" value="AB_hydrolase_fold"/>
</dbReference>
<dbReference type="RefSeq" id="WP_243306528.1">
    <property type="nucleotide sequence ID" value="NZ_JALGBI010000001.1"/>
</dbReference>
<keyword evidence="1 3" id="KW-0378">Hydrolase</keyword>
<name>A0A9X2AN15_9BURK</name>
<evidence type="ECO:0000313" key="3">
    <source>
        <dbReference type="EMBL" id="MCJ0763954.1"/>
    </source>
</evidence>
<dbReference type="EMBL" id="JALGBI010000001">
    <property type="protein sequence ID" value="MCJ0763954.1"/>
    <property type="molecule type" value="Genomic_DNA"/>
</dbReference>
<dbReference type="InterPro" id="IPR000073">
    <property type="entry name" value="AB_hydrolase_1"/>
</dbReference>
<evidence type="ECO:0000313" key="4">
    <source>
        <dbReference type="Proteomes" id="UP001139447"/>
    </source>
</evidence>
<dbReference type="Pfam" id="PF00561">
    <property type="entry name" value="Abhydrolase_1"/>
    <property type="match status" value="1"/>
</dbReference>
<protein>
    <submittedName>
        <fullName evidence="3">Alpha/beta fold hydrolase</fullName>
    </submittedName>
</protein>
<evidence type="ECO:0000259" key="2">
    <source>
        <dbReference type="Pfam" id="PF00561"/>
    </source>
</evidence>
<dbReference type="PRINTS" id="PR00111">
    <property type="entry name" value="ABHYDROLASE"/>
</dbReference>
<dbReference type="InterPro" id="IPR050266">
    <property type="entry name" value="AB_hydrolase_sf"/>
</dbReference>
<dbReference type="GO" id="GO:0016020">
    <property type="term" value="C:membrane"/>
    <property type="evidence" value="ECO:0007669"/>
    <property type="project" value="TreeGrafter"/>
</dbReference>
<dbReference type="PANTHER" id="PTHR43798">
    <property type="entry name" value="MONOACYLGLYCEROL LIPASE"/>
    <property type="match status" value="1"/>
</dbReference>
<evidence type="ECO:0000256" key="1">
    <source>
        <dbReference type="ARBA" id="ARBA00022801"/>
    </source>
</evidence>
<proteinExistence type="predicted"/>
<accession>A0A9X2AN15</accession>